<keyword evidence="4" id="KW-0479">Metal-binding</keyword>
<dbReference type="eggNOG" id="COG1530">
    <property type="taxonomic scope" value="Bacteria"/>
</dbReference>
<keyword evidence="3" id="KW-0540">Nuclease</keyword>
<dbReference type="GO" id="GO:0006364">
    <property type="term" value="P:rRNA processing"/>
    <property type="evidence" value="ECO:0007669"/>
    <property type="project" value="TreeGrafter"/>
</dbReference>
<dbReference type="STRING" id="1192034.CAP_2885"/>
<feature type="compositionally biased region" description="Low complexity" evidence="8">
    <location>
        <begin position="349"/>
        <end position="372"/>
    </location>
</feature>
<dbReference type="Gene3D" id="3.40.1260.20">
    <property type="entry name" value="Ribonuclease E, catalytic domain"/>
    <property type="match status" value="1"/>
</dbReference>
<evidence type="ECO:0000313" key="12">
    <source>
        <dbReference type="Proteomes" id="UP000019678"/>
    </source>
</evidence>
<dbReference type="PANTHER" id="PTHR30001:SF0">
    <property type="entry name" value="RIBONUCLEASE G"/>
    <property type="match status" value="1"/>
</dbReference>
<evidence type="ECO:0000256" key="1">
    <source>
        <dbReference type="ARBA" id="ARBA00001946"/>
    </source>
</evidence>
<evidence type="ECO:0000256" key="3">
    <source>
        <dbReference type="ARBA" id="ARBA00022722"/>
    </source>
</evidence>
<dbReference type="InterPro" id="IPR004659">
    <property type="entry name" value="RNase_E/G"/>
</dbReference>
<keyword evidence="5" id="KW-0378">Hydrolase</keyword>
<dbReference type="GO" id="GO:0005737">
    <property type="term" value="C:cytoplasm"/>
    <property type="evidence" value="ECO:0007669"/>
    <property type="project" value="TreeGrafter"/>
</dbReference>
<dbReference type="InterPro" id="IPR019307">
    <property type="entry name" value="RNA-bd_AU-1/RNase_E/G"/>
</dbReference>
<feature type="region of interest" description="Disordered" evidence="8">
    <location>
        <begin position="167"/>
        <end position="203"/>
    </location>
</feature>
<evidence type="ECO:0000313" key="11">
    <source>
        <dbReference type="EMBL" id="EYF05883.1"/>
    </source>
</evidence>
<feature type="domain" description="RNA-binding protein AU-1/Ribonuclease E/G" evidence="9">
    <location>
        <begin position="554"/>
        <end position="826"/>
    </location>
</feature>
<dbReference type="NCBIfam" id="TIGR00757">
    <property type="entry name" value="RNaseEG"/>
    <property type="match status" value="1"/>
</dbReference>
<feature type="domain" description="RNase E/G thioredoxin-like" evidence="10">
    <location>
        <begin position="837"/>
        <end position="920"/>
    </location>
</feature>
<feature type="compositionally biased region" description="Basic residues" evidence="8">
    <location>
        <begin position="373"/>
        <end position="385"/>
    </location>
</feature>
<name>A0A017T9D3_9BACT</name>
<feature type="compositionally biased region" description="Acidic residues" evidence="8">
    <location>
        <begin position="175"/>
        <end position="184"/>
    </location>
</feature>
<dbReference type="InterPro" id="IPR012340">
    <property type="entry name" value="NA-bd_OB-fold"/>
</dbReference>
<comment type="cofactor">
    <cofactor evidence="1">
        <name>Mg(2+)</name>
        <dbReference type="ChEBI" id="CHEBI:18420"/>
    </cofactor>
</comment>
<evidence type="ECO:0000256" key="4">
    <source>
        <dbReference type="ARBA" id="ARBA00022723"/>
    </source>
</evidence>
<organism evidence="11 12">
    <name type="scientific">Chondromyces apiculatus DSM 436</name>
    <dbReference type="NCBI Taxonomy" id="1192034"/>
    <lineage>
        <taxon>Bacteria</taxon>
        <taxon>Pseudomonadati</taxon>
        <taxon>Myxococcota</taxon>
        <taxon>Polyangia</taxon>
        <taxon>Polyangiales</taxon>
        <taxon>Polyangiaceae</taxon>
        <taxon>Chondromyces</taxon>
    </lineage>
</organism>
<dbReference type="Pfam" id="PF10150">
    <property type="entry name" value="RNase_E_G"/>
    <property type="match status" value="1"/>
</dbReference>
<dbReference type="EMBL" id="ASRX01000020">
    <property type="protein sequence ID" value="EYF05883.1"/>
    <property type="molecule type" value="Genomic_DNA"/>
</dbReference>
<feature type="region of interest" description="Disordered" evidence="8">
    <location>
        <begin position="216"/>
        <end position="525"/>
    </location>
</feature>
<feature type="compositionally biased region" description="Basic and acidic residues" evidence="8">
    <location>
        <begin position="281"/>
        <end position="295"/>
    </location>
</feature>
<dbReference type="SUPFAM" id="SSF50249">
    <property type="entry name" value="Nucleic acid-binding proteins"/>
    <property type="match status" value="1"/>
</dbReference>
<dbReference type="InterPro" id="IPR048583">
    <property type="entry name" value="RNase_E_G_thioredoxin-like"/>
</dbReference>
<dbReference type="GO" id="GO:0046872">
    <property type="term" value="F:metal ion binding"/>
    <property type="evidence" value="ECO:0007669"/>
    <property type="project" value="UniProtKB-KW"/>
</dbReference>
<keyword evidence="7" id="KW-0694">RNA-binding</keyword>
<evidence type="ECO:0000259" key="10">
    <source>
        <dbReference type="Pfam" id="PF20833"/>
    </source>
</evidence>
<keyword evidence="2" id="KW-0963">Cytoplasm</keyword>
<proteinExistence type="predicted"/>
<dbReference type="Proteomes" id="UP000019678">
    <property type="component" value="Unassembled WGS sequence"/>
</dbReference>
<dbReference type="Gene3D" id="2.40.50.140">
    <property type="entry name" value="Nucleic acid-binding proteins"/>
    <property type="match status" value="2"/>
</dbReference>
<feature type="compositionally biased region" description="Basic and acidic residues" evidence="8">
    <location>
        <begin position="409"/>
        <end position="503"/>
    </location>
</feature>
<evidence type="ECO:0000256" key="8">
    <source>
        <dbReference type="SAM" id="MobiDB-lite"/>
    </source>
</evidence>
<sequence length="922" mass="101899">MAKNLLVINVDIRETRVALIENGIIAELHIERESSTGTLGNIYLGKVSRVLPGMQAAFIEVGLERAAFLHVEDLIRPDDFEAYLAGRRHPSSEEARGGRRAWAARPGEPQLQVEDDQDEDLQHLEEVEGSEFSAALHEEPTISESEDDASIVLPTALDVLGSASEDAFSGLESQDSLEPEAEDVSDARSGSEEGLADENGAADDFEAFVETSAVVALAVEPDAPEGDDPPGEASAAAAVDLEAGHDGADVSVDLTQATADTAETAFEAREVASDADAPADDAAHRSDAEASRVEDEGREDAETSEESSYETASPLPEASFAQGDDRPEGFETTVADEVLVEPHAVEDQALPLAEAGAAPEEVTSVARAPAGRTRARREGRVRRSGRTRDRRAEIGAEPDQATPQVRVESAPERAEGGRERAGGREGGRDGGRERAQGREGSRERSSSPEVAREGRDKEPSRGREGRSSNRGRDRQRDGREKEPARGREARDKGRDAREGDSRSRGQARTRSNEPPRISKSTPIREVIREGQEILVQISKEPIGTKGARVTSHVSLPGRYVVYLPTVDHIGISKRIGSEKERSRLRESIESMKPPQGGLIVRTLAEGLTKKQLKADVGYLVRLWGEIAKKRESGIRAPTVLYTELDLVLKTARDLFTDDIEKIVIDDRDEYLRLKRFVEMFMPERADAVEFYEGEEPIFDAYGIEDEIQRALARKVPLPSGGYLIIDQAEALTAIDVNTGRFVGKGSKDLEETILTTNLEAVEEIAYQLRFRNIGGLIILDLIDMERAQNREKVRKRLEDLLARDKAKTTLNRISDLGLIEMTRKRTRESLGQMILEPCFYCDGTGQLQSKQTVAYEILRQIRRERHHLPGYSVVVNAHPAVIDLLKSEERVAVHEAERRFQRRIDLVPRKEYHLEQFDLQGR</sequence>
<feature type="compositionally biased region" description="Low complexity" evidence="8">
    <location>
        <begin position="100"/>
        <end position="112"/>
    </location>
</feature>
<dbReference type="PANTHER" id="PTHR30001">
    <property type="entry name" value="RIBONUCLEASE"/>
    <property type="match status" value="1"/>
</dbReference>
<feature type="compositionally biased region" description="Acidic residues" evidence="8">
    <location>
        <begin position="194"/>
        <end position="203"/>
    </location>
</feature>
<dbReference type="OrthoDB" id="9804278at2"/>
<dbReference type="GO" id="GO:0003723">
    <property type="term" value="F:RNA binding"/>
    <property type="evidence" value="ECO:0007669"/>
    <property type="project" value="UniProtKB-KW"/>
</dbReference>
<protein>
    <submittedName>
        <fullName evidence="11">Cytoplasmic axial filament protein CafA and Ribonuclease G</fullName>
    </submittedName>
</protein>
<evidence type="ECO:0000256" key="2">
    <source>
        <dbReference type="ARBA" id="ARBA00022490"/>
    </source>
</evidence>
<dbReference type="GO" id="GO:0004540">
    <property type="term" value="F:RNA nuclease activity"/>
    <property type="evidence" value="ECO:0007669"/>
    <property type="project" value="InterPro"/>
</dbReference>
<evidence type="ECO:0000256" key="6">
    <source>
        <dbReference type="ARBA" id="ARBA00022842"/>
    </source>
</evidence>
<dbReference type="AlphaFoldDB" id="A0A017T9D3"/>
<reference evidence="11 12" key="1">
    <citation type="submission" date="2013-05" db="EMBL/GenBank/DDBJ databases">
        <title>Genome assembly of Chondromyces apiculatus DSM 436.</title>
        <authorList>
            <person name="Sharma G."/>
            <person name="Khatri I."/>
            <person name="Kaur C."/>
            <person name="Mayilraj S."/>
            <person name="Subramanian S."/>
        </authorList>
    </citation>
    <scope>NUCLEOTIDE SEQUENCE [LARGE SCALE GENOMIC DNA]</scope>
    <source>
        <strain evidence="11 12">DSM 436</strain>
    </source>
</reference>
<feature type="region of interest" description="Disordered" evidence="8">
    <location>
        <begin position="87"/>
        <end position="117"/>
    </location>
</feature>
<gene>
    <name evidence="11" type="ORF">CAP_2885</name>
</gene>
<dbReference type="Pfam" id="PF20833">
    <property type="entry name" value="RNase_E_G_Thio"/>
    <property type="match status" value="1"/>
</dbReference>
<evidence type="ECO:0000256" key="5">
    <source>
        <dbReference type="ARBA" id="ARBA00022801"/>
    </source>
</evidence>
<keyword evidence="6" id="KW-0460">Magnesium</keyword>
<keyword evidence="12" id="KW-1185">Reference proteome</keyword>
<evidence type="ECO:0000259" key="9">
    <source>
        <dbReference type="Pfam" id="PF10150"/>
    </source>
</evidence>
<evidence type="ECO:0000256" key="7">
    <source>
        <dbReference type="ARBA" id="ARBA00022884"/>
    </source>
</evidence>
<comment type="caution">
    <text evidence="11">The sequence shown here is derived from an EMBL/GenBank/DDBJ whole genome shotgun (WGS) entry which is preliminary data.</text>
</comment>
<dbReference type="GO" id="GO:0016787">
    <property type="term" value="F:hydrolase activity"/>
    <property type="evidence" value="ECO:0007669"/>
    <property type="project" value="UniProtKB-KW"/>
</dbReference>
<feature type="compositionally biased region" description="Acidic residues" evidence="8">
    <location>
        <begin position="296"/>
        <end position="308"/>
    </location>
</feature>
<accession>A0A017T9D3</accession>